<reference evidence="2 3" key="1">
    <citation type="submission" date="2024-01" db="EMBL/GenBank/DDBJ databases">
        <title>Genome insights into Plantactinospora veratri sp. nov.</title>
        <authorList>
            <person name="Wang L."/>
        </authorList>
    </citation>
    <scope>NUCLEOTIDE SEQUENCE [LARGE SCALE GENOMIC DNA]</scope>
    <source>
        <strain evidence="2 3">NEAU-FHS4</strain>
    </source>
</reference>
<organism evidence="2 3">
    <name type="scientific">Plantactinospora veratri</name>
    <dbReference type="NCBI Taxonomy" id="1436122"/>
    <lineage>
        <taxon>Bacteria</taxon>
        <taxon>Bacillati</taxon>
        <taxon>Actinomycetota</taxon>
        <taxon>Actinomycetes</taxon>
        <taxon>Micromonosporales</taxon>
        <taxon>Micromonosporaceae</taxon>
        <taxon>Plantactinospora</taxon>
    </lineage>
</organism>
<dbReference type="EMBL" id="JAZGQL010000003">
    <property type="protein sequence ID" value="MEE6306066.1"/>
    <property type="molecule type" value="Genomic_DNA"/>
</dbReference>
<dbReference type="Gene3D" id="3.40.50.150">
    <property type="entry name" value="Vaccinia Virus protein VP39"/>
    <property type="match status" value="1"/>
</dbReference>
<feature type="region of interest" description="Disordered" evidence="1">
    <location>
        <begin position="198"/>
        <end position="230"/>
    </location>
</feature>
<comment type="caution">
    <text evidence="2">The sequence shown here is derived from an EMBL/GenBank/DDBJ whole genome shotgun (WGS) entry which is preliminary data.</text>
</comment>
<dbReference type="SUPFAM" id="SSF53335">
    <property type="entry name" value="S-adenosyl-L-methionine-dependent methyltransferases"/>
    <property type="match status" value="1"/>
</dbReference>
<name>A0ABU7S7Y8_9ACTN</name>
<dbReference type="Proteomes" id="UP001339911">
    <property type="component" value="Unassembled WGS sequence"/>
</dbReference>
<dbReference type="GO" id="GO:0032259">
    <property type="term" value="P:methylation"/>
    <property type="evidence" value="ECO:0007669"/>
    <property type="project" value="UniProtKB-KW"/>
</dbReference>
<keyword evidence="3" id="KW-1185">Reference proteome</keyword>
<dbReference type="InterPro" id="IPR029063">
    <property type="entry name" value="SAM-dependent_MTases_sf"/>
</dbReference>
<keyword evidence="2" id="KW-0808">Transferase</keyword>
<gene>
    <name evidence="2" type="ORF">V1634_04365</name>
</gene>
<dbReference type="GO" id="GO:0008168">
    <property type="term" value="F:methyltransferase activity"/>
    <property type="evidence" value="ECO:0007669"/>
    <property type="project" value="UniProtKB-KW"/>
</dbReference>
<keyword evidence="2" id="KW-0489">Methyltransferase</keyword>
<dbReference type="RefSeq" id="WP_331206423.1">
    <property type="nucleotide sequence ID" value="NZ_JAZGQL010000003.1"/>
</dbReference>
<proteinExistence type="predicted"/>
<evidence type="ECO:0000313" key="3">
    <source>
        <dbReference type="Proteomes" id="UP001339911"/>
    </source>
</evidence>
<dbReference type="CDD" id="cd02440">
    <property type="entry name" value="AdoMet_MTases"/>
    <property type="match status" value="1"/>
</dbReference>
<evidence type="ECO:0000313" key="2">
    <source>
        <dbReference type="EMBL" id="MEE6306066.1"/>
    </source>
</evidence>
<protein>
    <submittedName>
        <fullName evidence="2">SAM-dependent methyltransferase</fullName>
    </submittedName>
</protein>
<sequence length="230" mass="24764">MPTEMISFLAQLARDPRAVGAIAPSGTPLAERITATIPRSGQPLVVELGPGTGAFTRVIQRRLAGQGRHLAVEVNATFADRLAREHPAVDVLQADAGALAGLLSERNLPPAEVIVSGLPWAVFTAQRQREILAAVVTALADDGVFTTFAYQHARWSPPARRLHRNLRELFEEVVVGGTVWANLPPAVVYHCRRPVRQQPAVEERGGPGRHPGPARPGTRPVSRGPEPSRP</sequence>
<evidence type="ECO:0000256" key="1">
    <source>
        <dbReference type="SAM" id="MobiDB-lite"/>
    </source>
</evidence>
<accession>A0ABU7S7Y8</accession>